<protein>
    <submittedName>
        <fullName evidence="2">Uncharacterized protein</fullName>
    </submittedName>
</protein>
<accession>A0ABW3R021</accession>
<feature type="region of interest" description="Disordered" evidence="1">
    <location>
        <begin position="1"/>
        <end position="49"/>
    </location>
</feature>
<dbReference type="EMBL" id="JBHTLK010000158">
    <property type="protein sequence ID" value="MFD1150423.1"/>
    <property type="molecule type" value="Genomic_DNA"/>
</dbReference>
<sequence length="49" mass="5187">MHETDNGQAVANPRRTRLGPDWTAKSTAGTDRSQPTSSPVPGAQGRPVE</sequence>
<organism evidence="2 3">
    <name type="scientific">Saccharothrix hoggarensis</name>
    <dbReference type="NCBI Taxonomy" id="913853"/>
    <lineage>
        <taxon>Bacteria</taxon>
        <taxon>Bacillati</taxon>
        <taxon>Actinomycetota</taxon>
        <taxon>Actinomycetes</taxon>
        <taxon>Pseudonocardiales</taxon>
        <taxon>Pseudonocardiaceae</taxon>
        <taxon>Saccharothrix</taxon>
    </lineage>
</organism>
<proteinExistence type="predicted"/>
<gene>
    <name evidence="2" type="ORF">ACFQ3T_25090</name>
</gene>
<comment type="caution">
    <text evidence="2">The sequence shown here is derived from an EMBL/GenBank/DDBJ whole genome shotgun (WGS) entry which is preliminary data.</text>
</comment>
<dbReference type="RefSeq" id="WP_380726496.1">
    <property type="nucleotide sequence ID" value="NZ_JBHTLK010000158.1"/>
</dbReference>
<reference evidence="3" key="1">
    <citation type="journal article" date="2019" name="Int. J. Syst. Evol. Microbiol.">
        <title>The Global Catalogue of Microorganisms (GCM) 10K type strain sequencing project: providing services to taxonomists for standard genome sequencing and annotation.</title>
        <authorList>
            <consortium name="The Broad Institute Genomics Platform"/>
            <consortium name="The Broad Institute Genome Sequencing Center for Infectious Disease"/>
            <person name="Wu L."/>
            <person name="Ma J."/>
        </authorList>
    </citation>
    <scope>NUCLEOTIDE SEQUENCE [LARGE SCALE GENOMIC DNA]</scope>
    <source>
        <strain evidence="3">CCUG 60214</strain>
    </source>
</reference>
<name>A0ABW3R021_9PSEU</name>
<feature type="compositionally biased region" description="Polar residues" evidence="1">
    <location>
        <begin position="24"/>
        <end position="39"/>
    </location>
</feature>
<dbReference type="Proteomes" id="UP001597168">
    <property type="component" value="Unassembled WGS sequence"/>
</dbReference>
<keyword evidence="3" id="KW-1185">Reference proteome</keyword>
<evidence type="ECO:0000256" key="1">
    <source>
        <dbReference type="SAM" id="MobiDB-lite"/>
    </source>
</evidence>
<evidence type="ECO:0000313" key="3">
    <source>
        <dbReference type="Proteomes" id="UP001597168"/>
    </source>
</evidence>
<evidence type="ECO:0000313" key="2">
    <source>
        <dbReference type="EMBL" id="MFD1150423.1"/>
    </source>
</evidence>